<dbReference type="Proteomes" id="UP000470772">
    <property type="component" value="Unassembled WGS sequence"/>
</dbReference>
<protein>
    <submittedName>
        <fullName evidence="2">Uncharacterized protein</fullName>
    </submittedName>
</protein>
<dbReference type="AlphaFoldDB" id="A0A6A9QY92"/>
<organism evidence="2 3">
    <name type="scientific">Sulfuracidifex metallicus DSM 6482 = JCM 9184</name>
    <dbReference type="NCBI Taxonomy" id="523847"/>
    <lineage>
        <taxon>Archaea</taxon>
        <taxon>Thermoproteota</taxon>
        <taxon>Thermoprotei</taxon>
        <taxon>Sulfolobales</taxon>
        <taxon>Sulfolobaceae</taxon>
        <taxon>Sulfuracidifex</taxon>
    </lineage>
</organism>
<keyword evidence="1" id="KW-0472">Membrane</keyword>
<keyword evidence="3" id="KW-1185">Reference proteome</keyword>
<gene>
    <name evidence="2" type="ORF">GC250_11185</name>
</gene>
<keyword evidence="1" id="KW-0812">Transmembrane</keyword>
<dbReference type="EMBL" id="WGGD01000005">
    <property type="protein sequence ID" value="MUN29982.1"/>
    <property type="molecule type" value="Genomic_DNA"/>
</dbReference>
<keyword evidence="1" id="KW-1133">Transmembrane helix</keyword>
<feature type="transmembrane region" description="Helical" evidence="1">
    <location>
        <begin position="6"/>
        <end position="26"/>
    </location>
</feature>
<reference evidence="2 3" key="1">
    <citation type="submission" date="2019-10" db="EMBL/GenBank/DDBJ databases">
        <title>Sequencing and Assembly of Multiple Reported Metal-Biooxidizing Members of the Extremely Thermoacidophilic Archaeal Family Sulfolobaceae.</title>
        <authorList>
            <person name="Counts J.A."/>
            <person name="Kelly R.M."/>
        </authorList>
    </citation>
    <scope>NUCLEOTIDE SEQUENCE [LARGE SCALE GENOMIC DNA]</scope>
    <source>
        <strain evidence="2 3">DSM 6482</strain>
    </source>
</reference>
<evidence type="ECO:0000313" key="3">
    <source>
        <dbReference type="Proteomes" id="UP000470772"/>
    </source>
</evidence>
<dbReference type="InterPro" id="IPR020142">
    <property type="entry name" value="DUF5489"/>
</dbReference>
<name>A0A6A9QY92_SULME</name>
<comment type="caution">
    <text evidence="2">The sequence shown here is derived from an EMBL/GenBank/DDBJ whole genome shotgun (WGS) entry which is preliminary data.</text>
</comment>
<proteinExistence type="predicted"/>
<evidence type="ECO:0000256" key="1">
    <source>
        <dbReference type="SAM" id="Phobius"/>
    </source>
</evidence>
<evidence type="ECO:0000313" key="2">
    <source>
        <dbReference type="EMBL" id="MUN29982.1"/>
    </source>
</evidence>
<sequence length="81" mass="8604">MTDALSLALSTGLGPVLGIIIMVAIAGIAYKMAGTFASVVVMIALDFALTFLDFLPIFWGLTIFFGLIAGLIYFRGERNGD</sequence>
<dbReference type="RefSeq" id="WP_054839337.1">
    <property type="nucleotide sequence ID" value="NZ_BBBY01000083.1"/>
</dbReference>
<dbReference type="Pfam" id="PF17592">
    <property type="entry name" value="DUF5489"/>
    <property type="match status" value="1"/>
</dbReference>
<feature type="transmembrane region" description="Helical" evidence="1">
    <location>
        <begin position="57"/>
        <end position="74"/>
    </location>
</feature>
<accession>A0A6A9QY92</accession>